<keyword evidence="5" id="KW-1185">Reference proteome</keyword>
<evidence type="ECO:0000313" key="4">
    <source>
        <dbReference type="EMBL" id="MFD1536448.1"/>
    </source>
</evidence>
<evidence type="ECO:0000256" key="1">
    <source>
        <dbReference type="ARBA" id="ARBA00022737"/>
    </source>
</evidence>
<dbReference type="Pfam" id="PF13432">
    <property type="entry name" value="TPR_16"/>
    <property type="match status" value="1"/>
</dbReference>
<dbReference type="PANTHER" id="PTHR44858:SF1">
    <property type="entry name" value="UDP-N-ACETYLGLUCOSAMINE--PEPTIDE N-ACETYLGLUCOSAMINYLTRANSFERASE SPINDLY-RELATED"/>
    <property type="match status" value="1"/>
</dbReference>
<dbReference type="EMBL" id="JBHUCM010000005">
    <property type="protein sequence ID" value="MFD1536448.1"/>
    <property type="molecule type" value="Genomic_DNA"/>
</dbReference>
<dbReference type="Proteomes" id="UP001597097">
    <property type="component" value="Unassembled WGS sequence"/>
</dbReference>
<dbReference type="RefSeq" id="WP_219530155.1">
    <property type="nucleotide sequence ID" value="NZ_JAHKRM010000008.1"/>
</dbReference>
<dbReference type="Pfam" id="PF14559">
    <property type="entry name" value="TPR_19"/>
    <property type="match status" value="1"/>
</dbReference>
<organism evidence="4 5">
    <name type="scientific">Nonomuraea guangzhouensis</name>
    <dbReference type="NCBI Taxonomy" id="1291555"/>
    <lineage>
        <taxon>Bacteria</taxon>
        <taxon>Bacillati</taxon>
        <taxon>Actinomycetota</taxon>
        <taxon>Actinomycetes</taxon>
        <taxon>Streptosporangiales</taxon>
        <taxon>Streptosporangiaceae</taxon>
        <taxon>Nonomuraea</taxon>
    </lineage>
</organism>
<proteinExistence type="predicted"/>
<evidence type="ECO:0000313" key="5">
    <source>
        <dbReference type="Proteomes" id="UP001597097"/>
    </source>
</evidence>
<name>A0ABW4G131_9ACTN</name>
<comment type="caution">
    <text evidence="4">The sequence shown here is derived from an EMBL/GenBank/DDBJ whole genome shotgun (WGS) entry which is preliminary data.</text>
</comment>
<sequence length="557" mass="61174">MTEITLDADRRRNGPYTLAADLLGLLVPQAAPELVAAHDIEILAAAPGLRASVPAGRVSPVDRLPQDERILVPGRLRTLRLANGLAEFVRDHLRVRGPLAVRVTNTHEADPTDTELVAVLRRRVPAELLTITLEDPAFVVPGPGGVPVREADLDRYRDEGFHHAMAEAGAALLPTLAEDGEEWWRLLHRTTTALAALDREDEARALLDHARRVSAHPKHRATAAYATAMLLVRHHDPGERDPEAAMAWINEAVALTSLLPDRRERAFHLGFDLNGKALIEVRRGNTEVALRLVQQAIELAERDLAPGRHPVHKAVLRANRAQLTALLGDAEGALADLDAVVAADPGYPDPYLDRGNLLHRLGRLEEALADYETAMRVGPPFPEPYYNRSEIRYARGDLAGALADLDHAIELDPGFTDAYVNRAGLLVALDELDRARADAERDLDNPYLLCVLGQVEAAQGKRVKARKAYDSALRRDPRLAAVWAGRGALAFEEGDHETSIADLTRAIELEESAEALFNRSLALRMTGRAERARADLRRARELAPDDEEVRRALAELG</sequence>
<feature type="repeat" description="TPR" evidence="3">
    <location>
        <begin position="480"/>
        <end position="513"/>
    </location>
</feature>
<keyword evidence="1" id="KW-0677">Repeat</keyword>
<keyword evidence="2 3" id="KW-0802">TPR repeat</keyword>
<dbReference type="PANTHER" id="PTHR44858">
    <property type="entry name" value="TETRATRICOPEPTIDE REPEAT PROTEIN 6"/>
    <property type="match status" value="1"/>
</dbReference>
<evidence type="ECO:0000256" key="2">
    <source>
        <dbReference type="ARBA" id="ARBA00022803"/>
    </source>
</evidence>
<dbReference type="InterPro" id="IPR019734">
    <property type="entry name" value="TPR_rpt"/>
</dbReference>
<dbReference type="InterPro" id="IPR050498">
    <property type="entry name" value="Ycf3"/>
</dbReference>
<reference evidence="5" key="1">
    <citation type="journal article" date="2019" name="Int. J. Syst. Evol. Microbiol.">
        <title>The Global Catalogue of Microorganisms (GCM) 10K type strain sequencing project: providing services to taxonomists for standard genome sequencing and annotation.</title>
        <authorList>
            <consortium name="The Broad Institute Genomics Platform"/>
            <consortium name="The Broad Institute Genome Sequencing Center for Infectious Disease"/>
            <person name="Wu L."/>
            <person name="Ma J."/>
        </authorList>
    </citation>
    <scope>NUCLEOTIDE SEQUENCE [LARGE SCALE GENOMIC DNA]</scope>
    <source>
        <strain evidence="5">CGMCC 1.15399</strain>
    </source>
</reference>
<evidence type="ECO:0000256" key="3">
    <source>
        <dbReference type="PROSITE-ProRule" id="PRU00339"/>
    </source>
</evidence>
<accession>A0ABW4G131</accession>
<feature type="repeat" description="TPR" evidence="3">
    <location>
        <begin position="382"/>
        <end position="415"/>
    </location>
</feature>
<dbReference type="SMART" id="SM00028">
    <property type="entry name" value="TPR"/>
    <property type="match status" value="7"/>
</dbReference>
<dbReference type="PROSITE" id="PS50005">
    <property type="entry name" value="TPR"/>
    <property type="match status" value="3"/>
</dbReference>
<feature type="repeat" description="TPR" evidence="3">
    <location>
        <begin position="348"/>
        <end position="381"/>
    </location>
</feature>
<gene>
    <name evidence="4" type="ORF">ACFSJ0_05350</name>
</gene>
<protein>
    <submittedName>
        <fullName evidence="4">Tetratricopeptide repeat protein</fullName>
    </submittedName>
</protein>